<gene>
    <name evidence="1" type="ORF">BN3087_870051</name>
</gene>
<protein>
    <submittedName>
        <fullName evidence="1">Uncharacterized protein</fullName>
    </submittedName>
</protein>
<proteinExistence type="predicted"/>
<dbReference type="AlphaFoldDB" id="A0A0S4XQI3"/>
<name>A0A0S4XQI3_9BACT</name>
<sequence>MTFEHMFVIIWSYVQNDEHNLKFLKDKLCLGAVKEEVVVEAWEKETRMSK</sequence>
<evidence type="ECO:0000313" key="1">
    <source>
        <dbReference type="EMBL" id="CUV66531.1"/>
    </source>
</evidence>
<reference evidence="1" key="1">
    <citation type="submission" date="2015-11" db="EMBL/GenBank/DDBJ databases">
        <authorList>
            <person name="Zhang Y."/>
            <person name="Guo Z."/>
        </authorList>
    </citation>
    <scope>NUCLEOTIDE SEQUENCE</scope>
    <source>
        <strain evidence="1">BN30871</strain>
    </source>
</reference>
<accession>A0A0S4XQI3</accession>
<dbReference type="EMBL" id="FAXN01000092">
    <property type="protein sequence ID" value="CUV66531.1"/>
    <property type="molecule type" value="Genomic_DNA"/>
</dbReference>
<organism evidence="1">
    <name type="scientific">Sulfurovum sp. enrichment culture clone C5</name>
    <dbReference type="NCBI Taxonomy" id="497650"/>
    <lineage>
        <taxon>Bacteria</taxon>
        <taxon>Pseudomonadati</taxon>
        <taxon>Campylobacterota</taxon>
        <taxon>Epsilonproteobacteria</taxon>
        <taxon>Campylobacterales</taxon>
        <taxon>Sulfurovaceae</taxon>
        <taxon>Sulfurovum</taxon>
        <taxon>environmental samples</taxon>
    </lineage>
</organism>